<dbReference type="SUPFAM" id="SSF53448">
    <property type="entry name" value="Nucleotide-diphospho-sugar transferases"/>
    <property type="match status" value="1"/>
</dbReference>
<comment type="caution">
    <text evidence="3">The sequence shown here is derived from an EMBL/GenBank/DDBJ whole genome shotgun (WGS) entry which is preliminary data.</text>
</comment>
<proteinExistence type="inferred from homology"/>
<reference evidence="4" key="1">
    <citation type="journal article" date="2019" name="Int. J. Syst. Evol. Microbiol.">
        <title>The Global Catalogue of Microorganisms (GCM) 10K type strain sequencing project: providing services to taxonomists for standard genome sequencing and annotation.</title>
        <authorList>
            <consortium name="The Broad Institute Genomics Platform"/>
            <consortium name="The Broad Institute Genome Sequencing Center for Infectious Disease"/>
            <person name="Wu L."/>
            <person name="Ma J."/>
        </authorList>
    </citation>
    <scope>NUCLEOTIDE SEQUENCE [LARGE SCALE GENOMIC DNA]</scope>
    <source>
        <strain evidence="4">CGMCC 4.7177</strain>
    </source>
</reference>
<dbReference type="PANTHER" id="PTHR22916">
    <property type="entry name" value="GLYCOSYLTRANSFERASE"/>
    <property type="match status" value="1"/>
</dbReference>
<accession>A0ABW4SDW5</accession>
<comment type="similarity">
    <text evidence="1">Belongs to the glycosyltransferase 2 family.</text>
</comment>
<keyword evidence="3" id="KW-0808">Transferase</keyword>
<dbReference type="EMBL" id="JBHUGI010000010">
    <property type="protein sequence ID" value="MFD1927504.1"/>
    <property type="molecule type" value="Genomic_DNA"/>
</dbReference>
<dbReference type="PANTHER" id="PTHR22916:SF3">
    <property type="entry name" value="UDP-GLCNAC:BETAGAL BETA-1,3-N-ACETYLGLUCOSAMINYLTRANSFERASE-LIKE PROTEIN 1"/>
    <property type="match status" value="1"/>
</dbReference>
<dbReference type="Proteomes" id="UP001597218">
    <property type="component" value="Unassembled WGS sequence"/>
</dbReference>
<name>A0ABW4SDW5_9BACL</name>
<dbReference type="GO" id="GO:0016757">
    <property type="term" value="F:glycosyltransferase activity"/>
    <property type="evidence" value="ECO:0007669"/>
    <property type="project" value="UniProtKB-KW"/>
</dbReference>
<protein>
    <submittedName>
        <fullName evidence="3">Glycosyltransferase</fullName>
        <ecNumber evidence="3">2.4.-.-</ecNumber>
    </submittedName>
</protein>
<evidence type="ECO:0000313" key="3">
    <source>
        <dbReference type="EMBL" id="MFD1927504.1"/>
    </source>
</evidence>
<evidence type="ECO:0000259" key="2">
    <source>
        <dbReference type="Pfam" id="PF00535"/>
    </source>
</evidence>
<evidence type="ECO:0000256" key="1">
    <source>
        <dbReference type="ARBA" id="ARBA00006739"/>
    </source>
</evidence>
<keyword evidence="3" id="KW-0328">Glycosyltransferase</keyword>
<gene>
    <name evidence="3" type="ORF">ACFSFY_05425</name>
</gene>
<dbReference type="Pfam" id="PF00535">
    <property type="entry name" value="Glycos_transf_2"/>
    <property type="match status" value="1"/>
</dbReference>
<dbReference type="InterPro" id="IPR029044">
    <property type="entry name" value="Nucleotide-diphossugar_trans"/>
</dbReference>
<dbReference type="EC" id="2.4.-.-" evidence="3"/>
<sequence length="323" mass="38189">MSVLVSVNCVTYNHEKYIRDAIEGVLKQVTDFDFEFLIGEDCSTDSTRKIVEEYVLKYPEKIRMITSEKNVGHRLNNIRLHDESIGKYVAICEGDDYWVDPYKLQKQVDYLENNPECTFSFHNAYTVNARKEKIEEKNSLIKKNNPFFTRTNNYDAGEVTLLGVVPTSSFIYRKELLDNPPDWYYTAVVRDMSVKFIATYYGYAHYFNESMGVYRVGVKDSLTDKWRQDRRKKEIQIELNKGFIQLLDNFNHYSGNKFKENIDKSKIPFEIMILSLEENKDEIKNEKYKDYLDKLGVKEKVVYYARINFPKPFAFFARMKASR</sequence>
<feature type="domain" description="Glycosyltransferase 2-like" evidence="2">
    <location>
        <begin position="9"/>
        <end position="159"/>
    </location>
</feature>
<dbReference type="Gene3D" id="3.90.550.10">
    <property type="entry name" value="Spore Coat Polysaccharide Biosynthesis Protein SpsA, Chain A"/>
    <property type="match status" value="1"/>
</dbReference>
<organism evidence="3 4">
    <name type="scientific">Sporosarcina siberiensis</name>
    <dbReference type="NCBI Taxonomy" id="1365606"/>
    <lineage>
        <taxon>Bacteria</taxon>
        <taxon>Bacillati</taxon>
        <taxon>Bacillota</taxon>
        <taxon>Bacilli</taxon>
        <taxon>Bacillales</taxon>
        <taxon>Caryophanaceae</taxon>
        <taxon>Sporosarcina</taxon>
    </lineage>
</organism>
<dbReference type="InterPro" id="IPR001173">
    <property type="entry name" value="Glyco_trans_2-like"/>
</dbReference>
<dbReference type="RefSeq" id="WP_381536165.1">
    <property type="nucleotide sequence ID" value="NZ_JBHUGI010000010.1"/>
</dbReference>
<evidence type="ECO:0000313" key="4">
    <source>
        <dbReference type="Proteomes" id="UP001597218"/>
    </source>
</evidence>
<keyword evidence="4" id="KW-1185">Reference proteome</keyword>